<dbReference type="Pfam" id="PF00364">
    <property type="entry name" value="Biotin_lipoyl"/>
    <property type="match status" value="1"/>
</dbReference>
<comment type="caution">
    <text evidence="5">The sequence shown here is derived from an EMBL/GenBank/DDBJ whole genome shotgun (WGS) entry which is preliminary data.</text>
</comment>
<dbReference type="OrthoDB" id="9811735at2"/>
<proteinExistence type="predicted"/>
<dbReference type="InterPro" id="IPR001249">
    <property type="entry name" value="AcCoA_biotinCC"/>
</dbReference>
<reference evidence="5 6" key="1">
    <citation type="submission" date="2018-12" db="EMBL/GenBank/DDBJ databases">
        <title>Croceicoccus ponticola sp. nov., a lipolytic bacterium isolated from seawater.</title>
        <authorList>
            <person name="Yoon J.-H."/>
        </authorList>
    </citation>
    <scope>NUCLEOTIDE SEQUENCE [LARGE SCALE GENOMIC DNA]</scope>
    <source>
        <strain evidence="5 6">GM-16</strain>
    </source>
</reference>
<evidence type="ECO:0000313" key="6">
    <source>
        <dbReference type="Proteomes" id="UP000283003"/>
    </source>
</evidence>
<dbReference type="GO" id="GO:0009317">
    <property type="term" value="C:acetyl-CoA carboxylase complex"/>
    <property type="evidence" value="ECO:0007669"/>
    <property type="project" value="InterPro"/>
</dbReference>
<comment type="pathway">
    <text evidence="2">Lipid metabolism; fatty acid biosynthesis.</text>
</comment>
<dbReference type="PROSITE" id="PS50968">
    <property type="entry name" value="BIOTINYL_LIPOYL"/>
    <property type="match status" value="1"/>
</dbReference>
<dbReference type="GO" id="GO:0003989">
    <property type="term" value="F:acetyl-CoA carboxylase activity"/>
    <property type="evidence" value="ECO:0007669"/>
    <property type="project" value="InterPro"/>
</dbReference>
<keyword evidence="2" id="KW-0444">Lipid biosynthesis</keyword>
<keyword evidence="2" id="KW-0275">Fatty acid biosynthesis</keyword>
<evidence type="ECO:0000256" key="1">
    <source>
        <dbReference type="ARBA" id="ARBA00003761"/>
    </source>
</evidence>
<keyword evidence="2" id="KW-0092">Biotin</keyword>
<evidence type="ECO:0000256" key="2">
    <source>
        <dbReference type="RuleBase" id="RU364072"/>
    </source>
</evidence>
<evidence type="ECO:0000313" key="5">
    <source>
        <dbReference type="EMBL" id="RVQ66065.1"/>
    </source>
</evidence>
<comment type="function">
    <text evidence="1 2">This protein is a component of the acetyl coenzyme A carboxylase complex; first, biotin carboxylase catalyzes the carboxylation of the carrier protein and then the transcarboxylase transfers the carboxyl group to form malonyl-CoA.</text>
</comment>
<dbReference type="EMBL" id="RXOL01000005">
    <property type="protein sequence ID" value="RVQ66065.1"/>
    <property type="molecule type" value="Genomic_DNA"/>
</dbReference>
<dbReference type="GO" id="GO:0006633">
    <property type="term" value="P:fatty acid biosynthetic process"/>
    <property type="evidence" value="ECO:0007669"/>
    <property type="project" value="UniProtKB-UniPathway"/>
</dbReference>
<dbReference type="AlphaFoldDB" id="A0A437GW07"/>
<keyword evidence="2" id="KW-0276">Fatty acid metabolism</keyword>
<feature type="domain" description="Lipoyl-binding" evidence="4">
    <location>
        <begin position="116"/>
        <end position="201"/>
    </location>
</feature>
<organism evidence="5 6">
    <name type="scientific">Croceicoccus ponticola</name>
    <dbReference type="NCBI Taxonomy" id="2217664"/>
    <lineage>
        <taxon>Bacteria</taxon>
        <taxon>Pseudomonadati</taxon>
        <taxon>Pseudomonadota</taxon>
        <taxon>Alphaproteobacteria</taxon>
        <taxon>Sphingomonadales</taxon>
        <taxon>Erythrobacteraceae</taxon>
        <taxon>Croceicoccus</taxon>
    </lineage>
</organism>
<feature type="region of interest" description="Disordered" evidence="3">
    <location>
        <begin position="84"/>
        <end position="121"/>
    </location>
</feature>
<dbReference type="InterPro" id="IPR011053">
    <property type="entry name" value="Single_hybrid_motif"/>
</dbReference>
<evidence type="ECO:0000259" key="4">
    <source>
        <dbReference type="PROSITE" id="PS50968"/>
    </source>
</evidence>
<dbReference type="CDD" id="cd06850">
    <property type="entry name" value="biotinyl_domain"/>
    <property type="match status" value="1"/>
</dbReference>
<dbReference type="Proteomes" id="UP000283003">
    <property type="component" value="Unassembled WGS sequence"/>
</dbReference>
<evidence type="ECO:0000256" key="3">
    <source>
        <dbReference type="SAM" id="MobiDB-lite"/>
    </source>
</evidence>
<dbReference type="Gene3D" id="2.40.50.100">
    <property type="match status" value="1"/>
</dbReference>
<protein>
    <recommendedName>
        <fullName evidence="2">Biotin carboxyl carrier protein of acetyl-CoA carboxylase</fullName>
    </recommendedName>
</protein>
<feature type="region of interest" description="Disordered" evidence="3">
    <location>
        <begin position="1"/>
        <end position="23"/>
    </location>
</feature>
<dbReference type="SUPFAM" id="SSF51230">
    <property type="entry name" value="Single hybrid motif"/>
    <property type="match status" value="1"/>
</dbReference>
<dbReference type="InterPro" id="IPR000089">
    <property type="entry name" value="Biotin_lipoyl"/>
</dbReference>
<feature type="compositionally biased region" description="Low complexity" evidence="3">
    <location>
        <begin position="100"/>
        <end position="110"/>
    </location>
</feature>
<name>A0A437GW07_9SPHN</name>
<accession>A0A437GW07</accession>
<dbReference type="PRINTS" id="PR01071">
    <property type="entry name" value="ACOABIOTINCC"/>
</dbReference>
<dbReference type="UniPathway" id="UPA00094"/>
<keyword evidence="6" id="KW-1185">Reference proteome</keyword>
<keyword evidence="2" id="KW-0443">Lipid metabolism</keyword>
<gene>
    <name evidence="5" type="ORF">EKN06_12090</name>
</gene>
<sequence length="204" mass="22057">MTKPCETRLLPAHRPSSLDPNSLPFWQPLAPLRAERTNCVGSLPFQDIEKIACAFERSEWRTLHLQIGDAELFLAKDADARPPSAAAAPVTTKSGTSNQPERAPVRPAAKAKPEDTAPAEIPDGWSVVTAQSLGTFYRASKPGAPVFVEIGQAVTPESELCLIEVMKLFTTMRAGISGTVRHIYGRDGDLVEVGQPLFVIEPDA</sequence>